<feature type="region of interest" description="Disordered" evidence="1">
    <location>
        <begin position="87"/>
        <end position="111"/>
    </location>
</feature>
<name>A0A5P9QH23_9MICO</name>
<evidence type="ECO:0000313" key="4">
    <source>
        <dbReference type="Proteomes" id="UP000326702"/>
    </source>
</evidence>
<reference evidence="3 4" key="1">
    <citation type="submission" date="2019-10" db="EMBL/GenBank/DDBJ databases">
        <title>Genome sequence of Luteimicrobium xylanilyticum HY-24.</title>
        <authorList>
            <person name="Kim D.Y."/>
            <person name="Park H.-Y."/>
        </authorList>
    </citation>
    <scope>NUCLEOTIDE SEQUENCE [LARGE SCALE GENOMIC DNA]</scope>
    <source>
        <strain evidence="3 4">HY-24</strain>
    </source>
</reference>
<dbReference type="InterPro" id="IPR003018">
    <property type="entry name" value="GAF"/>
</dbReference>
<feature type="domain" description="GAF" evidence="2">
    <location>
        <begin position="2"/>
        <end position="82"/>
    </location>
</feature>
<dbReference type="Pfam" id="PF01590">
    <property type="entry name" value="GAF"/>
    <property type="match status" value="1"/>
</dbReference>
<dbReference type="InterPro" id="IPR029016">
    <property type="entry name" value="GAF-like_dom_sf"/>
</dbReference>
<proteinExistence type="predicted"/>
<protein>
    <submittedName>
        <fullName evidence="3">Putative 47.3 kDa protein in thcA 5'region</fullName>
    </submittedName>
</protein>
<organism evidence="3 4">
    <name type="scientific">Luteimicrobium xylanilyticum</name>
    <dbReference type="NCBI Taxonomy" id="1133546"/>
    <lineage>
        <taxon>Bacteria</taxon>
        <taxon>Bacillati</taxon>
        <taxon>Actinomycetota</taxon>
        <taxon>Actinomycetes</taxon>
        <taxon>Micrococcales</taxon>
        <taxon>Luteimicrobium</taxon>
    </lineage>
</organism>
<dbReference type="KEGG" id="lxl:KDY119_03301"/>
<dbReference type="EMBL" id="CP045529">
    <property type="protein sequence ID" value="QFU99765.1"/>
    <property type="molecule type" value="Genomic_DNA"/>
</dbReference>
<feature type="compositionally biased region" description="Basic and acidic residues" evidence="1">
    <location>
        <begin position="87"/>
        <end position="98"/>
    </location>
</feature>
<dbReference type="Gene3D" id="3.30.450.40">
    <property type="match status" value="1"/>
</dbReference>
<keyword evidence="4" id="KW-1185">Reference proteome</keyword>
<evidence type="ECO:0000313" key="3">
    <source>
        <dbReference type="EMBL" id="QFU99765.1"/>
    </source>
</evidence>
<gene>
    <name evidence="3" type="ORF">KDY119_03301</name>
</gene>
<accession>A0A5P9QH23</accession>
<evidence type="ECO:0000256" key="1">
    <source>
        <dbReference type="SAM" id="MobiDB-lite"/>
    </source>
</evidence>
<sequence length="292" mass="30852">MWREDVVGTNAPGTALATGRPVQVVGPEHFTRPVQAYSCAAAPVRDLATGRVLGVLDVTGGAPAASGVMLSLVRASAAAVERELARLGRTDPDGRPTPEAHPGLQALAPAPSLRLPGAPAQRLSLRHAELLVLLAESPGGSTADELAVLLAPGALSDVTVRAEISRLRRVVGPLLDAGHPYRLALPLRTDVAEVRALLASDDVVSAVDAYRGPLLPRSIAPGVERLRDELEADVRSAVLRSTDRDVVERWTARREGADDHAAWMRLVRLSPPGSAAHARARGRLALLDRTLR</sequence>
<dbReference type="AlphaFoldDB" id="A0A5P9QH23"/>
<evidence type="ECO:0000259" key="2">
    <source>
        <dbReference type="Pfam" id="PF01590"/>
    </source>
</evidence>
<dbReference type="Proteomes" id="UP000326702">
    <property type="component" value="Chromosome"/>
</dbReference>